<organism evidence="15 16">
    <name type="scientific">Triticum turgidum subsp. durum</name>
    <name type="common">Durum wheat</name>
    <name type="synonym">Triticum durum</name>
    <dbReference type="NCBI Taxonomy" id="4567"/>
    <lineage>
        <taxon>Eukaryota</taxon>
        <taxon>Viridiplantae</taxon>
        <taxon>Streptophyta</taxon>
        <taxon>Embryophyta</taxon>
        <taxon>Tracheophyta</taxon>
        <taxon>Spermatophyta</taxon>
        <taxon>Magnoliopsida</taxon>
        <taxon>Liliopsida</taxon>
        <taxon>Poales</taxon>
        <taxon>Poaceae</taxon>
        <taxon>BOP clade</taxon>
        <taxon>Pooideae</taxon>
        <taxon>Triticodae</taxon>
        <taxon>Triticeae</taxon>
        <taxon>Triticinae</taxon>
        <taxon>Triticum</taxon>
    </lineage>
</organism>
<dbReference type="EMBL" id="LT934124">
    <property type="protein sequence ID" value="VAI90085.1"/>
    <property type="molecule type" value="Genomic_DNA"/>
</dbReference>
<keyword evidence="5 9" id="KW-0694">RNA-binding</keyword>
<comment type="similarity">
    <text evidence="1 9">Belongs to the RdRP family.</text>
</comment>
<evidence type="ECO:0000256" key="1">
    <source>
        <dbReference type="ARBA" id="ARBA00005762"/>
    </source>
</evidence>
<proteinExistence type="inferred from homology"/>
<gene>
    <name evidence="15" type="ORF">TRITD_7Bv1G157380</name>
</gene>
<evidence type="ECO:0000256" key="4">
    <source>
        <dbReference type="ARBA" id="ARBA00022695"/>
    </source>
</evidence>
<evidence type="ECO:0000256" key="2">
    <source>
        <dbReference type="ARBA" id="ARBA00022484"/>
    </source>
</evidence>
<evidence type="ECO:0000256" key="8">
    <source>
        <dbReference type="ARBA" id="ARBA00093763"/>
    </source>
</evidence>
<dbReference type="AlphaFoldDB" id="A0A9R1A8J5"/>
<feature type="domain" description="RDRP3-5 N-terminal" evidence="12">
    <location>
        <begin position="18"/>
        <end position="84"/>
    </location>
</feature>
<dbReference type="PANTHER" id="PTHR23079">
    <property type="entry name" value="RNA-DEPENDENT RNA POLYMERASE"/>
    <property type="match status" value="1"/>
</dbReference>
<dbReference type="Pfam" id="PF26252">
    <property type="entry name" value="RdRP_helical"/>
    <property type="match status" value="1"/>
</dbReference>
<evidence type="ECO:0000256" key="9">
    <source>
        <dbReference type="RuleBase" id="RU363098"/>
    </source>
</evidence>
<evidence type="ECO:0000313" key="16">
    <source>
        <dbReference type="Proteomes" id="UP000324705"/>
    </source>
</evidence>
<dbReference type="InterPro" id="IPR007855">
    <property type="entry name" value="RDRP"/>
</dbReference>
<keyword evidence="4 9" id="KW-0548">Nucleotidyltransferase</keyword>
<keyword evidence="16" id="KW-1185">Reference proteome</keyword>
<reference evidence="15 16" key="1">
    <citation type="submission" date="2017-09" db="EMBL/GenBank/DDBJ databases">
        <authorList>
            <consortium name="International Durum Wheat Genome Sequencing Consortium (IDWGSC)"/>
            <person name="Milanesi L."/>
        </authorList>
    </citation>
    <scope>NUCLEOTIDE SEQUENCE [LARGE SCALE GENOMIC DNA]</scope>
    <source>
        <strain evidence="16">cv. Svevo</strain>
    </source>
</reference>
<evidence type="ECO:0000259" key="13">
    <source>
        <dbReference type="Pfam" id="PF26252"/>
    </source>
</evidence>
<accession>A0A9R1A8J5</accession>
<evidence type="ECO:0000259" key="14">
    <source>
        <dbReference type="Pfam" id="PF26253"/>
    </source>
</evidence>
<evidence type="ECO:0000259" key="12">
    <source>
        <dbReference type="Pfam" id="PF26249"/>
    </source>
</evidence>
<evidence type="ECO:0000256" key="10">
    <source>
        <dbReference type="SAM" id="MobiDB-lite"/>
    </source>
</evidence>
<evidence type="ECO:0000259" key="11">
    <source>
        <dbReference type="Pfam" id="PF05183"/>
    </source>
</evidence>
<evidence type="ECO:0000256" key="3">
    <source>
        <dbReference type="ARBA" id="ARBA00022679"/>
    </source>
</evidence>
<sequence length="1198" mass="135099">MSTSGPASPAQMRAPPAPPLPAAVGWELQQIEARLDQHADPRARQMLADIGEAAALRVLRLIRESRKPVRNFSGYIMWAARNAPDAPSAESAIYASGPSSGDDSVLGPMHDDDVQMDDNAPGSELAFNLSNHAMIEVESPARQTPHGLHSNSNGSPVRAVACLLPNPVAMEVDKPDCNVPEMLPVMPNQGGMEEFVEHPSFRMQDQVQPLQVGSPTPPLAHGVPDQAMVQVGSPGLGMVSGLQHQVGFDSPVRQIIPTSPRMVSTPSPVREITRRVHQMGCPSGTVGVQASPTMECMMPADPLVTANASRATASRQLLALGELEFVQIFMIYVYLAGKKIEDVGVLHEDYIRSLNSLPMDRFELEIWNKFGHEFLAECDRRQNLDWDPSKTRVYHCHIEQRGDSVVTVFKGPYIENTRTSLQKVVGDDNVLVVNFSDISGHTNAGDNFETGCHFYHHVFEDGIILGLRRYRFLIYKDGGRERRIKAEKKKERNKKCTSTVRCYFVRTECDWDKGVPYILSKRTVGDARKLFMHVHTVPSVAKYVARFGLVLSKTITLLDGEALSKIDVVIVDDVPCKDKNGSIVLKHREALIHTDGTGLISEDLAKKCPTDVFKGNLLRIHDDSVDSKEDQFDIDDHPLLMQVRMFYNGLAVKGTLLVVRKLPERTIHIRPSMIKVNSDPSLSGGHSFNSLEIVSTSNRPKRALTSRFLITLLQYGGVPADYFMELLGKALKDVEKARHKTRDSLEVAFNHGDMDDLMSARMILSGIRPEDEAYLQHQLTTMTKEEREGFKQGRLPVDQCYYLMGTTDPTGTLKPHEVCVILDHGPISGEVLVYRHPGLHFGDIHVLTATYSEAIQDFVGDSKYAILFPVSGPRSLADEMAGGDFDGDMYWVSRNPQLLKYFKPSEPWDPRNPPRKAKQEKPQDYDESKLEHILFREFFRIRFTPSYVLGAAADCWLVYMDRLLTCEVQEDKKEWESIKAKMLELVDIYYEALDAPKSGNKITMPRHLRVEVYPHFMEGKGFTPPYTSTSVLGKIYDLAKSHQPEAAHPINITPLTCFTEEVVAEERNMWGPRYNEYRTASTLLLDRNRPISKEEKKARFRELDQKYKQMLYDAAELEESHKHPFAVYREACAIYQLVYEHAVRCRCDDEGRRVERCGFAWRVAGRALCDFYLIKRRGDRVVADMQVLRDAFRKDRGA</sequence>
<dbReference type="GO" id="GO:0003723">
    <property type="term" value="F:RNA binding"/>
    <property type="evidence" value="ECO:0007669"/>
    <property type="project" value="UniProtKB-KW"/>
</dbReference>
<protein>
    <recommendedName>
        <fullName evidence="9">RNA-dependent RNA polymerase</fullName>
        <ecNumber evidence="9">2.7.7.48</ecNumber>
    </recommendedName>
</protein>
<feature type="domain" description="RDRP C-terminal head" evidence="14">
    <location>
        <begin position="1088"/>
        <end position="1186"/>
    </location>
</feature>
<dbReference type="OMA" id="MFPHYME"/>
<dbReference type="Pfam" id="PF26249">
    <property type="entry name" value="4HB_RdRP3_N"/>
    <property type="match status" value="1"/>
</dbReference>
<evidence type="ECO:0000256" key="7">
    <source>
        <dbReference type="ARBA" id="ARBA00048744"/>
    </source>
</evidence>
<keyword evidence="2 9" id="KW-0696">RNA-directed RNA polymerase</keyword>
<dbReference type="GO" id="GO:0003968">
    <property type="term" value="F:RNA-directed RNA polymerase activity"/>
    <property type="evidence" value="ECO:0007669"/>
    <property type="project" value="UniProtKB-KW"/>
</dbReference>
<dbReference type="Gramene" id="TRITD7Bv1G157380.2">
    <property type="protein sequence ID" value="TRITD7Bv1G157380.2"/>
    <property type="gene ID" value="TRITD7Bv1G157380"/>
</dbReference>
<dbReference type="InterPro" id="IPR058751">
    <property type="entry name" value="RDRP_helical"/>
</dbReference>
<keyword evidence="3 9" id="KW-0808">Transferase</keyword>
<keyword evidence="6 9" id="KW-0943">RNA-mediated gene silencing</keyword>
<dbReference type="GO" id="GO:0030422">
    <property type="term" value="P:siRNA processing"/>
    <property type="evidence" value="ECO:0007669"/>
    <property type="project" value="TreeGrafter"/>
</dbReference>
<feature type="region of interest" description="Disordered" evidence="10">
    <location>
        <begin position="904"/>
        <end position="924"/>
    </location>
</feature>
<dbReference type="EC" id="2.7.7.48" evidence="9"/>
<evidence type="ECO:0000256" key="6">
    <source>
        <dbReference type="ARBA" id="ARBA00023158"/>
    </source>
</evidence>
<comment type="catalytic activity">
    <reaction evidence="7 9">
        <text>RNA(n) + a ribonucleoside 5'-triphosphate = RNA(n+1) + diphosphate</text>
        <dbReference type="Rhea" id="RHEA:21248"/>
        <dbReference type="Rhea" id="RHEA-COMP:14527"/>
        <dbReference type="Rhea" id="RHEA-COMP:17342"/>
        <dbReference type="ChEBI" id="CHEBI:33019"/>
        <dbReference type="ChEBI" id="CHEBI:61557"/>
        <dbReference type="ChEBI" id="CHEBI:140395"/>
        <dbReference type="EC" id="2.7.7.48"/>
    </reaction>
</comment>
<dbReference type="Proteomes" id="UP000324705">
    <property type="component" value="Chromosome 7B"/>
</dbReference>
<name>A0A9R1A8J5_TRITD</name>
<evidence type="ECO:0000256" key="5">
    <source>
        <dbReference type="ARBA" id="ARBA00022884"/>
    </source>
</evidence>
<dbReference type="GO" id="GO:0031380">
    <property type="term" value="C:nuclear RNA-directed RNA polymerase complex"/>
    <property type="evidence" value="ECO:0007669"/>
    <property type="project" value="TreeGrafter"/>
</dbReference>
<evidence type="ECO:0000313" key="15">
    <source>
        <dbReference type="EMBL" id="VAI90085.1"/>
    </source>
</evidence>
<feature type="region of interest" description="Disordered" evidence="10">
    <location>
        <begin position="1"/>
        <end position="21"/>
    </location>
</feature>
<feature type="domain" description="RDRP helical" evidence="13">
    <location>
        <begin position="316"/>
        <end position="386"/>
    </location>
</feature>
<dbReference type="Pfam" id="PF05183">
    <property type="entry name" value="RdRP"/>
    <property type="match status" value="1"/>
</dbReference>
<feature type="compositionally biased region" description="Low complexity" evidence="10">
    <location>
        <begin position="1"/>
        <end position="14"/>
    </location>
</feature>
<dbReference type="InterPro" id="IPR058697">
    <property type="entry name" value="RDRP3-5_N"/>
</dbReference>
<dbReference type="InterPro" id="IPR058752">
    <property type="entry name" value="RDRP_C_head"/>
</dbReference>
<dbReference type="PANTHER" id="PTHR23079:SF37">
    <property type="entry name" value="RNA-DEPENDENT RNA POLYMERASE"/>
    <property type="match status" value="1"/>
</dbReference>
<dbReference type="InterPro" id="IPR057596">
    <property type="entry name" value="RDRP_core"/>
</dbReference>
<feature type="domain" description="RDRP core" evidence="11">
    <location>
        <begin position="407"/>
        <end position="1037"/>
    </location>
</feature>
<dbReference type="Pfam" id="PF26253">
    <property type="entry name" value="RdRP_head"/>
    <property type="match status" value="1"/>
</dbReference>
<comment type="function">
    <text evidence="8 9">Probably involved in the RNA silencing pathway and required for the generation of small interfering RNAs (siRNAs).</text>
</comment>